<dbReference type="AlphaFoldDB" id="A0A652YNB9"/>
<dbReference type="EMBL" id="VNIQ01000005">
    <property type="protein sequence ID" value="TYQ03362.1"/>
    <property type="molecule type" value="Genomic_DNA"/>
</dbReference>
<reference evidence="1" key="1">
    <citation type="submission" date="2019-07" db="EMBL/GenBank/DDBJ databases">
        <title>Genomic Encyclopedia of Type Strains, Phase IV (KMG-IV): sequencing the most valuable type-strain genomes for metagenomic binning, comparative biology and taxonomic classification.</title>
        <authorList>
            <person name="Goeker M."/>
        </authorList>
    </citation>
    <scope>NUCLEOTIDE SEQUENCE</scope>
    <source>
        <strain evidence="1">DSM 44596</strain>
    </source>
</reference>
<accession>A0A652YNB9</accession>
<name>A0A652YNB9_NOCGL</name>
<gene>
    <name evidence="1" type="ORF">FNL38_105517</name>
</gene>
<comment type="caution">
    <text evidence="1">The sequence shown here is derived from an EMBL/GenBank/DDBJ whole genome shotgun (WGS) entry which is preliminary data.</text>
</comment>
<organism evidence="1">
    <name type="scientific">Nocardia globerula</name>
    <dbReference type="NCBI Taxonomy" id="1818"/>
    <lineage>
        <taxon>Bacteria</taxon>
        <taxon>Bacillati</taxon>
        <taxon>Actinomycetota</taxon>
        <taxon>Actinomycetes</taxon>
        <taxon>Mycobacteriales</taxon>
        <taxon>Nocardiaceae</taxon>
        <taxon>Nocardia</taxon>
    </lineage>
</organism>
<evidence type="ECO:0000313" key="1">
    <source>
        <dbReference type="EMBL" id="TYQ03362.1"/>
    </source>
</evidence>
<sequence length="137" mass="14863">MIALAAATQRPANVVNLAGDYAIRVDLEYSRYVLATNTAEGLSDETYPAGSWLVRIFQSQIGGLPDELLADATDEWLIDAFDSVLRRLEADGKKIFADADFGDVSLLKPATHVISVHSQITPAPRLRCTTEGSALQE</sequence>
<proteinExistence type="predicted"/>
<protein>
    <submittedName>
        <fullName evidence="1">Uncharacterized protein</fullName>
    </submittedName>
</protein>